<dbReference type="GO" id="GO:0007018">
    <property type="term" value="P:microtubule-based movement"/>
    <property type="evidence" value="ECO:0007669"/>
    <property type="project" value="InterPro"/>
</dbReference>
<dbReference type="Pfam" id="PF17857">
    <property type="entry name" value="AAA_lid_1"/>
    <property type="match status" value="1"/>
</dbReference>
<evidence type="ECO:0000256" key="10">
    <source>
        <dbReference type="ARBA" id="ARBA00022989"/>
    </source>
</evidence>
<dbReference type="GO" id="GO:0030286">
    <property type="term" value="C:dynein complex"/>
    <property type="evidence" value="ECO:0007669"/>
    <property type="project" value="UniProtKB-KW"/>
</dbReference>
<evidence type="ECO:0000256" key="11">
    <source>
        <dbReference type="ARBA" id="ARBA00023017"/>
    </source>
</evidence>
<evidence type="ECO:0000256" key="19">
    <source>
        <dbReference type="SAM" id="Coils"/>
    </source>
</evidence>
<keyword evidence="7" id="KW-0677">Repeat</keyword>
<evidence type="ECO:0000256" key="4">
    <source>
        <dbReference type="ARBA" id="ARBA00022490"/>
    </source>
</evidence>
<keyword evidence="13" id="KW-0969">Cilium</keyword>
<evidence type="ECO:0000256" key="15">
    <source>
        <dbReference type="ARBA" id="ARBA00023175"/>
    </source>
</evidence>
<keyword evidence="17" id="KW-0966">Cell projection</keyword>
<evidence type="ECO:0000256" key="3">
    <source>
        <dbReference type="ARBA" id="ARBA00008887"/>
    </source>
</evidence>
<dbReference type="GO" id="GO:0005524">
    <property type="term" value="F:ATP binding"/>
    <property type="evidence" value="ECO:0007669"/>
    <property type="project" value="UniProtKB-KW"/>
</dbReference>
<evidence type="ECO:0000259" key="22">
    <source>
        <dbReference type="PROSITE" id="PS50262"/>
    </source>
</evidence>
<keyword evidence="16" id="KW-0206">Cytoskeleton</keyword>
<feature type="domain" description="G-protein coupled receptors family 1 profile" evidence="22">
    <location>
        <begin position="2161"/>
        <end position="2475"/>
    </location>
</feature>
<feature type="transmembrane region" description="Helical" evidence="21">
    <location>
        <begin position="2145"/>
        <end position="2169"/>
    </location>
</feature>
<keyword evidence="18" id="KW-0807">Transducer</keyword>
<dbReference type="Pfam" id="PF03028">
    <property type="entry name" value="Dynein_heavy"/>
    <property type="match status" value="1"/>
</dbReference>
<dbReference type="InterPro" id="IPR041228">
    <property type="entry name" value="Dynein_C"/>
</dbReference>
<dbReference type="InterPro" id="IPR026983">
    <property type="entry name" value="DHC"/>
</dbReference>
<dbReference type="PROSITE" id="PS00237">
    <property type="entry name" value="G_PROTEIN_RECEP_F1_1"/>
    <property type="match status" value="1"/>
</dbReference>
<evidence type="ECO:0000256" key="1">
    <source>
        <dbReference type="ARBA" id="ARBA00004370"/>
    </source>
</evidence>
<dbReference type="FunFam" id="3.40.50.300:FF:000153">
    <property type="entry name" value="Dynein axonemal heavy chain 1"/>
    <property type="match status" value="1"/>
</dbReference>
<dbReference type="GO" id="GO:0004930">
    <property type="term" value="F:G protein-coupled receptor activity"/>
    <property type="evidence" value="ECO:0007669"/>
    <property type="project" value="UniProtKB-KW"/>
</dbReference>
<dbReference type="FunFam" id="3.40.50.300:FF:000049">
    <property type="entry name" value="Dynein, axonemal, heavy chain 5"/>
    <property type="match status" value="1"/>
</dbReference>
<dbReference type="Proteomes" id="UP000095280">
    <property type="component" value="Unplaced"/>
</dbReference>
<dbReference type="InterPro" id="IPR035706">
    <property type="entry name" value="AAA_9"/>
</dbReference>
<sequence>MSSPADEERNHARAGEMPQLEPTLFEYFFDGDKEEWIPWKELVPKYVHQPGMKFNDILVPTIDTVRTTWLLEQMVGVQHPVLLVGETGTSKTSVSQNFLRQLDGEKYLLLMTNFSSRTSSLDVQRNLEANVEKRTKDTYGPPVGKRLLVFIDDMNMPQVDTYGTQQPIALLKLLIEKKGVYDRHWLHGGHGQAGGGRNDVDPRFISLFTVFNVTFPAEESLFSIYNSILAGHTTQFSDEIREMVPNIVNMTMSLYNQIIIQLPPTPSKFHYIFNLRDLSRIFSGLCLTTVERFTKRDHMLRVWRNECCRVINDRLISTEDKDGVNALVKATLEENFKDHVEYVMRSPILFGDYRTALDEAEPRLYEDIQDYEAAKALFQERMTERERHQNPIADVDQAANPTFKSRPVVTPKTSQRIQKTSNLNPLQTLILQSLNLSDSILEEYNESNTVMPLVLFDDALEHLTRIHRVIRMDKGHALLVGVGGLHGGCEIFEITLSRGYSEKDFRENLKTLYNKLGIENRKMVFLFGDQHVAEEGFLELINNMLTSGIVPALFGDDEKEGILSQIRAEAQSAGVAPAREAVWQFFVNKCASNLHIVLAMSPVGETLRTRCRNFPGVVNNTTIDWFFPWPEQALYAVASVFISPDNQLVQESHRDSIVAHFVMVHQSVGEYSKEFLQTLRRYNYVTPKHYLDFINTYLKLLEQKDKYILGQCERLQGGLQKLAEAAVQLEDLNAKLAVQKVAVTEKTKACETLLEEIKTSTASANEKKETAKEKEKEIEIQSKEIGKEKKEAEEALAEALPALEQARLALDDLDKNDVTEIRSFAKPPPAVQTVSECIVVLKGIKEVSWKSAKGMMSDTNFLTSLRNMDVDSITGKQSGTVREYLDKRKITLDEMKAVSKAGYGLLKFVIAVLGYCDVAREIKPKRDKVARLEKTFNMTKRDLDKTQKDLARLEEELKSLNARYEEAMAERMKLQEETDIMERRLVAADKLISGLSSENVRWTNDLADLKDQRIRLTGDCLLSSAFLCYVGAFSSEFRKKMVYEDWLGDIQEKEIPISLPYRLETILTNDVEISKWTSEGLPPDELSIQNGILTTNASRFPMCIDPQQQALNWIKKKEEKNNLKICTFNDSDFLKQLELAIKFGFPFLFQDVDEYIDPVIDNVLEKNIKGDQGREFVMLGDKEVDYDPNFRLYLNTKLANPRYGPNVFGKSMVINYSVTLRGLEDQLLSVIVKFERRELEEQRERLIQETSENKKLLKDLEDSLLRELATSTGNMLDNVELVDTLENTKTKASEVSEKLKLGAKTASDIDKLRDGYRPAAKRGAILFFVLADLSTISTMYQYSLAAYLEVFQFSLRKSLPDAVLQKRLSNIMDTLTHNIYNYGCTGIFEKHKLMYSFQITVKLELDRERLKQTELEFFIKGNIALEKAERKKPNKWMPEEGWQDVVALAQRFPEQFGEILDDIEQHDRDWKHWYDGESPEAAQYPLKYKDYSDFYKLMILRCFRVDRVYRAIEIYVTNAMGEKYVTPPIISFEAIFDQSSPISPIVFILSPGTEPANDLTKLAERSGFGLNRLKFLSLGQGQEKAAMALLETAISRGHWLMLQNCHLLVKWLRELEKELEKLTKPHPDFRLWLTTEPTDAFPIGILQRSLKVVTEPPNGLKLNLRSTYHKIHAQQLVDCPHTSFPALVFTLAFFHAVVQERRKYGKIGWNIAYDFNESDFKVCMQILNTYLVKAFDLGDTKIPWGSLKYLIGEVMYGGRAIDNFDRRVLNTYMDEYFGDFIFDTFQPFHFYVNEEVDYHIPEDGPKDSYTDYIETLPLTNTPEVFGLHPNAEIGYYTNAAKDMWAKLIELQPQTGEASGGISRDEFIGGVAGDILKRLHEEFDLEKIRKALGLDIGPTTVVGMSAELDDVAKCLFNGQLPEIWRKLAPATLKSLANWMNHFEKRYQQYSQWVNEEEPRVMWLSGLHIPESYLTALVQATCRKNGWPLDKSTLYTTVTQWARDEDVNEKAHQGCFVSGLYLEGADWDIENGHLIKQRPKQLITQLPVLKVIPIEAHRLKLQNTFRTPVYVTSQRRNAMGVGLVFEADLATSEHSSHWVLQGLANIFDNMSGHQLVVLSTTTMLAVSNDNFTNPEETDIVEIRVIDALIGCFLCLFVTVTVFGNSLVILAVIREHYLRTITNYFIVSLALADLLMGLVVMPFSVISYVTREHWLFGPIWCDLWHAFDVLSTTASILNLCMIAVERYWAIENPISYPSRVTKRRCLLLVSAVWICSCCISFPAIAWWRATSPPSPRHVCSFTGDPPGLILRPLLVMVFVYCKIYRTATQLVRSWQAGAKVLHCHGMPTSAGNGRSPGSGGSGGGGTVVLRIHRGRQEVTQSETAAGPSQQPTSTVGGIARRFRSLGVRKKLARFSREQRAAKTLGIVMGIFIACWLPFFICNIVLAINSEALGDHAAKVMTIVTWLGYINSSINPGIYAHSMRDFRRAFIKLLNCPRCRRRCRRCYRSCRRGVGGDSDGGAANTAVMTAGSQWHHNGRPNLDRQRLERRQKQLRLLPLRPRHRGGMSGGITTASPNADHFGVEAGELLRSPLRARCSQAAGRLSSYQQLPASASSQQQSPLEPQPPPSPIYVCNFAFSEQQSEQGNSERGRGVAPIKTFFFLFCRALREKGEQKRFATSEIPRSAIQH</sequence>
<evidence type="ECO:0000256" key="13">
    <source>
        <dbReference type="ARBA" id="ARBA00023069"/>
    </source>
</evidence>
<dbReference type="SMART" id="SM01381">
    <property type="entry name" value="7TM_GPCR_Srsx"/>
    <property type="match status" value="1"/>
</dbReference>
<keyword evidence="23" id="KW-1185">Reference proteome</keyword>
<evidence type="ECO:0000313" key="24">
    <source>
        <dbReference type="WBParaSite" id="maker-uti_cns_0004162-snap-gene-0.2-mRNA-1"/>
    </source>
</evidence>
<dbReference type="Gene3D" id="3.10.490.20">
    <property type="match status" value="1"/>
</dbReference>
<dbReference type="Pfam" id="PF12775">
    <property type="entry name" value="AAA_7"/>
    <property type="match status" value="1"/>
</dbReference>
<protein>
    <submittedName>
        <fullName evidence="24">G_PROTEIN_RECEP_F1_2 domain-containing protein</fullName>
    </submittedName>
</protein>
<comment type="subcellular location">
    <subcellularLocation>
        <location evidence="2">Cytoplasm</location>
        <location evidence="2">Cytoskeleton</location>
        <location evidence="2">Cilium axoneme</location>
    </subcellularLocation>
    <subcellularLocation>
        <location evidence="1">Membrane</location>
    </subcellularLocation>
</comment>
<feature type="transmembrane region" description="Helical" evidence="21">
    <location>
        <begin position="2420"/>
        <end position="2444"/>
    </location>
</feature>
<dbReference type="InterPro" id="IPR024743">
    <property type="entry name" value="Dynein_HC_stalk"/>
</dbReference>
<dbReference type="InterPro" id="IPR004273">
    <property type="entry name" value="Dynein_heavy_D6_P-loop"/>
</dbReference>
<keyword evidence="8" id="KW-0547">Nucleotide-binding</keyword>
<dbReference type="FunFam" id="3.40.50.300:FF:002141">
    <property type="entry name" value="Dynein heavy chain"/>
    <property type="match status" value="1"/>
</dbReference>
<dbReference type="Gene3D" id="3.40.50.300">
    <property type="entry name" value="P-loop containing nucleotide triphosphate hydrolases"/>
    <property type="match status" value="4"/>
</dbReference>
<dbReference type="Gene3D" id="1.20.920.20">
    <property type="match status" value="1"/>
</dbReference>
<keyword evidence="18" id="KW-0675">Receptor</keyword>
<dbReference type="Pfam" id="PF18199">
    <property type="entry name" value="Dynein_C"/>
    <property type="match status" value="1"/>
</dbReference>
<dbReference type="Gene3D" id="6.10.140.1060">
    <property type="match status" value="1"/>
</dbReference>
<evidence type="ECO:0000256" key="16">
    <source>
        <dbReference type="ARBA" id="ARBA00023212"/>
    </source>
</evidence>
<dbReference type="Gene3D" id="1.20.1270.280">
    <property type="match status" value="1"/>
</dbReference>
<proteinExistence type="inferred from homology"/>
<dbReference type="FunFam" id="1.10.8.720:FF:000005">
    <property type="entry name" value="Dynein axonemal heavy chain 10"/>
    <property type="match status" value="1"/>
</dbReference>
<keyword evidence="10 21" id="KW-1133">Transmembrane helix</keyword>
<reference evidence="24" key="1">
    <citation type="submission" date="2016-11" db="UniProtKB">
        <authorList>
            <consortium name="WormBaseParasite"/>
        </authorList>
    </citation>
    <scope>IDENTIFICATION</scope>
</reference>
<evidence type="ECO:0000256" key="5">
    <source>
        <dbReference type="ARBA" id="ARBA00022692"/>
    </source>
</evidence>
<dbReference type="CDD" id="cd15067">
    <property type="entry name" value="7tmA_Dop1R2-like"/>
    <property type="match status" value="1"/>
</dbReference>
<evidence type="ECO:0000256" key="2">
    <source>
        <dbReference type="ARBA" id="ARBA00004430"/>
    </source>
</evidence>
<dbReference type="InterPro" id="IPR043160">
    <property type="entry name" value="Dynein_C_barrel"/>
</dbReference>
<feature type="transmembrane region" description="Helical" evidence="21">
    <location>
        <begin position="2304"/>
        <end position="2321"/>
    </location>
</feature>
<dbReference type="Pfam" id="PF00001">
    <property type="entry name" value="7tm_1"/>
    <property type="match status" value="1"/>
</dbReference>
<dbReference type="Gene3D" id="1.10.8.1220">
    <property type="match status" value="1"/>
</dbReference>
<feature type="region of interest" description="Disordered" evidence="20">
    <location>
        <begin position="2604"/>
        <end position="2627"/>
    </location>
</feature>
<organism evidence="23 24">
    <name type="scientific">Macrostomum lignano</name>
    <dbReference type="NCBI Taxonomy" id="282301"/>
    <lineage>
        <taxon>Eukaryota</taxon>
        <taxon>Metazoa</taxon>
        <taxon>Spiralia</taxon>
        <taxon>Lophotrochozoa</taxon>
        <taxon>Platyhelminthes</taxon>
        <taxon>Rhabditophora</taxon>
        <taxon>Macrostomorpha</taxon>
        <taxon>Macrostomida</taxon>
        <taxon>Macrostomidae</taxon>
        <taxon>Macrostomum</taxon>
    </lineage>
</organism>
<feature type="compositionally biased region" description="Low complexity" evidence="20">
    <location>
        <begin position="2604"/>
        <end position="2618"/>
    </location>
</feature>
<name>A0A1I8H2U4_9PLAT</name>
<keyword evidence="15" id="KW-0505">Motor protein</keyword>
<feature type="coiled-coil region" evidence="19">
    <location>
        <begin position="1232"/>
        <end position="1259"/>
    </location>
</feature>
<dbReference type="PRINTS" id="PR00237">
    <property type="entry name" value="GPCRRHODOPSN"/>
</dbReference>
<feature type="coiled-coil region" evidence="19">
    <location>
        <begin position="712"/>
        <end position="798"/>
    </location>
</feature>
<dbReference type="GO" id="GO:0005874">
    <property type="term" value="C:microtubule"/>
    <property type="evidence" value="ECO:0007669"/>
    <property type="project" value="UniProtKB-KW"/>
</dbReference>
<keyword evidence="14 21" id="KW-0472">Membrane</keyword>
<dbReference type="PANTHER" id="PTHR22878">
    <property type="entry name" value="DYNEIN HEAVY CHAIN 6, AXONEMAL-LIKE-RELATED"/>
    <property type="match status" value="1"/>
</dbReference>
<dbReference type="Gene3D" id="1.20.1070.10">
    <property type="entry name" value="Rhodopsin 7-helix transmembrane proteins"/>
    <property type="match status" value="1"/>
</dbReference>
<evidence type="ECO:0000256" key="12">
    <source>
        <dbReference type="ARBA" id="ARBA00023054"/>
    </source>
</evidence>
<keyword evidence="18" id="KW-0297">G-protein coupled receptor</keyword>
<feature type="transmembrane region" description="Helical" evidence="21">
    <location>
        <begin position="2262"/>
        <end position="2284"/>
    </location>
</feature>
<dbReference type="InterPro" id="IPR041589">
    <property type="entry name" value="DNAH3_AAA_lid_1"/>
</dbReference>
<keyword evidence="5 18" id="KW-0812">Transmembrane</keyword>
<dbReference type="GO" id="GO:0045505">
    <property type="term" value="F:dynein intermediate chain binding"/>
    <property type="evidence" value="ECO:0007669"/>
    <property type="project" value="InterPro"/>
</dbReference>
<comment type="similarity">
    <text evidence="18">Belongs to the G-protein coupled receptor 1 family.</text>
</comment>
<keyword evidence="9" id="KW-0067">ATP-binding</keyword>
<feature type="coiled-coil region" evidence="19">
    <location>
        <begin position="929"/>
        <end position="1012"/>
    </location>
</feature>
<comment type="similarity">
    <text evidence="3">Belongs to the dynein heavy chain family.</text>
</comment>
<dbReference type="Pfam" id="PF12781">
    <property type="entry name" value="AAA_9"/>
    <property type="match status" value="1"/>
</dbReference>
<dbReference type="InterPro" id="IPR042219">
    <property type="entry name" value="AAA_lid_11_sf"/>
</dbReference>
<dbReference type="GO" id="GO:0008569">
    <property type="term" value="F:minus-end-directed microtubule motor activity"/>
    <property type="evidence" value="ECO:0007669"/>
    <property type="project" value="InterPro"/>
</dbReference>
<dbReference type="GO" id="GO:0031514">
    <property type="term" value="C:motile cilium"/>
    <property type="evidence" value="ECO:0007669"/>
    <property type="project" value="UniProtKB-ARBA"/>
</dbReference>
<dbReference type="FunFam" id="1.20.920.30:FF:000007">
    <property type="entry name" value="Dynein axonemal heavy chain 10"/>
    <property type="match status" value="1"/>
</dbReference>
<evidence type="ECO:0000256" key="9">
    <source>
        <dbReference type="ARBA" id="ARBA00022840"/>
    </source>
</evidence>
<keyword evidence="11" id="KW-0243">Dynein</keyword>
<accession>A0A1I8H2U4</accession>
<evidence type="ECO:0000256" key="14">
    <source>
        <dbReference type="ARBA" id="ARBA00023136"/>
    </source>
</evidence>
<dbReference type="GO" id="GO:0051959">
    <property type="term" value="F:dynein light intermediate chain binding"/>
    <property type="evidence" value="ECO:0007669"/>
    <property type="project" value="InterPro"/>
</dbReference>
<dbReference type="FunFam" id="3.10.490.20:FF:000006">
    <property type="entry name" value="Dynein axonemal heavy chain 10"/>
    <property type="match status" value="1"/>
</dbReference>
<dbReference type="FunFam" id="1.10.8.1220:FF:000001">
    <property type="entry name" value="Dynein axonemal heavy chain 5"/>
    <property type="match status" value="1"/>
</dbReference>
<keyword evidence="4" id="KW-0963">Cytoplasm</keyword>
<keyword evidence="12 19" id="KW-0175">Coiled coil</keyword>
<dbReference type="FunFam" id="1.20.920.20:FF:000008">
    <property type="entry name" value="Dynein heavy chain 10, axonemal"/>
    <property type="match status" value="1"/>
</dbReference>
<evidence type="ECO:0000256" key="6">
    <source>
        <dbReference type="ARBA" id="ARBA00022701"/>
    </source>
</evidence>
<dbReference type="InterPro" id="IPR027417">
    <property type="entry name" value="P-loop_NTPase"/>
</dbReference>
<dbReference type="PANTHER" id="PTHR22878:SF63">
    <property type="entry name" value="DYNEIN AXONEMAL HEAVY CHAIN 10"/>
    <property type="match status" value="1"/>
</dbReference>
<dbReference type="InterPro" id="IPR017452">
    <property type="entry name" value="GPCR_Rhodpsn_7TM"/>
</dbReference>
<dbReference type="Gene3D" id="1.10.8.720">
    <property type="entry name" value="Region D6 of dynein motor"/>
    <property type="match status" value="1"/>
</dbReference>
<dbReference type="Gene3D" id="1.20.920.30">
    <property type="match status" value="2"/>
</dbReference>
<keyword evidence="6" id="KW-0493">Microtubule</keyword>
<dbReference type="InterPro" id="IPR000276">
    <property type="entry name" value="GPCR_Rhodpsn"/>
</dbReference>
<dbReference type="InterPro" id="IPR024317">
    <property type="entry name" value="Dynein_heavy_chain_D4_dom"/>
</dbReference>
<dbReference type="Pfam" id="PF12777">
    <property type="entry name" value="MT"/>
    <property type="match status" value="1"/>
</dbReference>
<evidence type="ECO:0000256" key="18">
    <source>
        <dbReference type="RuleBase" id="RU000688"/>
    </source>
</evidence>
<evidence type="ECO:0000256" key="21">
    <source>
        <dbReference type="SAM" id="Phobius"/>
    </source>
</evidence>
<dbReference type="SUPFAM" id="SSF81321">
    <property type="entry name" value="Family A G protein-coupled receptor-like"/>
    <property type="match status" value="1"/>
</dbReference>
<dbReference type="PROSITE" id="PS50262">
    <property type="entry name" value="G_PROTEIN_RECEP_F1_2"/>
    <property type="match status" value="1"/>
</dbReference>
<dbReference type="InterPro" id="IPR041658">
    <property type="entry name" value="AAA_lid_11"/>
</dbReference>
<evidence type="ECO:0000256" key="17">
    <source>
        <dbReference type="ARBA" id="ARBA00023273"/>
    </source>
</evidence>
<dbReference type="GO" id="GO:0005930">
    <property type="term" value="C:axoneme"/>
    <property type="evidence" value="ECO:0007669"/>
    <property type="project" value="UniProtKB-SubCell"/>
</dbReference>
<evidence type="ECO:0000256" key="7">
    <source>
        <dbReference type="ARBA" id="ARBA00022737"/>
    </source>
</evidence>
<evidence type="ECO:0000256" key="8">
    <source>
        <dbReference type="ARBA" id="ARBA00022741"/>
    </source>
</evidence>
<dbReference type="GO" id="GO:0016020">
    <property type="term" value="C:membrane"/>
    <property type="evidence" value="ECO:0007669"/>
    <property type="project" value="UniProtKB-SubCell"/>
</dbReference>
<dbReference type="WBParaSite" id="maker-uti_cns_0004162-snap-gene-0.2-mRNA-1">
    <property type="protein sequence ID" value="maker-uti_cns_0004162-snap-gene-0.2-mRNA-1"/>
    <property type="gene ID" value="maker-uti_cns_0004162-snap-gene-0.2"/>
</dbReference>
<dbReference type="Pfam" id="PF12780">
    <property type="entry name" value="AAA_8"/>
    <property type="match status" value="1"/>
</dbReference>
<feature type="transmembrane region" description="Helical" evidence="21">
    <location>
        <begin position="2220"/>
        <end position="2241"/>
    </location>
</feature>
<feature type="transmembrane region" description="Helical" evidence="21">
    <location>
        <begin position="2181"/>
        <end position="2200"/>
    </location>
</feature>
<evidence type="ECO:0000313" key="23">
    <source>
        <dbReference type="Proteomes" id="UP000095280"/>
    </source>
</evidence>
<evidence type="ECO:0000256" key="20">
    <source>
        <dbReference type="SAM" id="MobiDB-lite"/>
    </source>
</evidence>
<feature type="transmembrane region" description="Helical" evidence="21">
    <location>
        <begin position="2456"/>
        <end position="2476"/>
    </location>
</feature>
<dbReference type="SUPFAM" id="SSF52540">
    <property type="entry name" value="P-loop containing nucleoside triphosphate hydrolases"/>
    <property type="match status" value="2"/>
</dbReference>
<dbReference type="Pfam" id="PF18198">
    <property type="entry name" value="AAA_lid_11"/>
    <property type="match status" value="1"/>
</dbReference>